<name>A0AA38R0L2_9PEZI</name>
<dbReference type="InterPro" id="IPR011333">
    <property type="entry name" value="SKP1/BTB/POZ_sf"/>
</dbReference>
<gene>
    <name evidence="2" type="ORF">NKR23_g12120</name>
</gene>
<reference evidence="2" key="1">
    <citation type="submission" date="2022-07" db="EMBL/GenBank/DDBJ databases">
        <title>Fungi with potential for degradation of polypropylene.</title>
        <authorList>
            <person name="Gostincar C."/>
        </authorList>
    </citation>
    <scope>NUCLEOTIDE SEQUENCE</scope>
    <source>
        <strain evidence="2">EXF-13308</strain>
    </source>
</reference>
<dbReference type="Gene3D" id="3.30.710.10">
    <property type="entry name" value="Potassium Channel Kv1.1, Chain A"/>
    <property type="match status" value="1"/>
</dbReference>
<dbReference type="Pfam" id="PF00651">
    <property type="entry name" value="BTB"/>
    <property type="match status" value="1"/>
</dbReference>
<protein>
    <recommendedName>
        <fullName evidence="1">BTB domain-containing protein</fullName>
    </recommendedName>
</protein>
<feature type="domain" description="BTB" evidence="1">
    <location>
        <begin position="12"/>
        <end position="72"/>
    </location>
</feature>
<proteinExistence type="predicted"/>
<evidence type="ECO:0000313" key="3">
    <source>
        <dbReference type="Proteomes" id="UP001174694"/>
    </source>
</evidence>
<dbReference type="SUPFAM" id="SSF54695">
    <property type="entry name" value="POZ domain"/>
    <property type="match status" value="1"/>
</dbReference>
<evidence type="ECO:0000313" key="2">
    <source>
        <dbReference type="EMBL" id="KAJ9130599.1"/>
    </source>
</evidence>
<organism evidence="2 3">
    <name type="scientific">Pleurostoma richardsiae</name>
    <dbReference type="NCBI Taxonomy" id="41990"/>
    <lineage>
        <taxon>Eukaryota</taxon>
        <taxon>Fungi</taxon>
        <taxon>Dikarya</taxon>
        <taxon>Ascomycota</taxon>
        <taxon>Pezizomycotina</taxon>
        <taxon>Sordariomycetes</taxon>
        <taxon>Sordariomycetidae</taxon>
        <taxon>Calosphaeriales</taxon>
        <taxon>Pleurostomataceae</taxon>
        <taxon>Pleurostoma</taxon>
    </lineage>
</organism>
<keyword evidence="3" id="KW-1185">Reference proteome</keyword>
<dbReference type="AlphaFoldDB" id="A0AA38R0L2"/>
<dbReference type="Proteomes" id="UP001174694">
    <property type="component" value="Unassembled WGS sequence"/>
</dbReference>
<sequence length="85" mass="9605">MAGFERLMSGLKRAREREEHIDLVLVCGPERYPVHKVIVCSQSPVLHAACTKPFKEAALGEYQLVEQSPVIVRLTKTAKRAFALW</sequence>
<dbReference type="EMBL" id="JANBVO010000084">
    <property type="protein sequence ID" value="KAJ9130599.1"/>
    <property type="molecule type" value="Genomic_DNA"/>
</dbReference>
<evidence type="ECO:0000259" key="1">
    <source>
        <dbReference type="Pfam" id="PF00651"/>
    </source>
</evidence>
<accession>A0AA38R0L2</accession>
<comment type="caution">
    <text evidence="2">The sequence shown here is derived from an EMBL/GenBank/DDBJ whole genome shotgun (WGS) entry which is preliminary data.</text>
</comment>
<dbReference type="CDD" id="cd18186">
    <property type="entry name" value="BTB_POZ_ZBTB_KLHL-like"/>
    <property type="match status" value="1"/>
</dbReference>
<dbReference type="InterPro" id="IPR000210">
    <property type="entry name" value="BTB/POZ_dom"/>
</dbReference>